<keyword evidence="2" id="KW-1185">Reference proteome</keyword>
<dbReference type="OrthoDB" id="5405102at2759"/>
<protein>
    <submittedName>
        <fullName evidence="1">Uncharacterized protein</fullName>
    </submittedName>
</protein>
<sequence>MGHARADVSRRHYLHQTVKVDTQSTYLGSVGRGNLVGTVGLMNAKRDPRVPVKLSPGDLRET</sequence>
<evidence type="ECO:0000313" key="2">
    <source>
        <dbReference type="Proteomes" id="UP000276215"/>
    </source>
</evidence>
<evidence type="ECO:0000313" key="1">
    <source>
        <dbReference type="EMBL" id="RPB05263.1"/>
    </source>
</evidence>
<organism evidence="1 2">
    <name type="scientific">Choiromyces venosus 120613-1</name>
    <dbReference type="NCBI Taxonomy" id="1336337"/>
    <lineage>
        <taxon>Eukaryota</taxon>
        <taxon>Fungi</taxon>
        <taxon>Dikarya</taxon>
        <taxon>Ascomycota</taxon>
        <taxon>Pezizomycotina</taxon>
        <taxon>Pezizomycetes</taxon>
        <taxon>Pezizales</taxon>
        <taxon>Tuberaceae</taxon>
        <taxon>Choiromyces</taxon>
    </lineage>
</organism>
<dbReference type="Pfam" id="PF11917">
    <property type="entry name" value="DUF3435"/>
    <property type="match status" value="1"/>
</dbReference>
<dbReference type="EMBL" id="ML120354">
    <property type="protein sequence ID" value="RPB05263.1"/>
    <property type="molecule type" value="Genomic_DNA"/>
</dbReference>
<proteinExistence type="predicted"/>
<dbReference type="AlphaFoldDB" id="A0A3N4K4H6"/>
<gene>
    <name evidence="1" type="ORF">L873DRAFT_959845</name>
</gene>
<dbReference type="InterPro" id="IPR021842">
    <property type="entry name" value="DUF3435"/>
</dbReference>
<reference evidence="1 2" key="1">
    <citation type="journal article" date="2018" name="Nat. Ecol. Evol.">
        <title>Pezizomycetes genomes reveal the molecular basis of ectomycorrhizal truffle lifestyle.</title>
        <authorList>
            <person name="Murat C."/>
            <person name="Payen T."/>
            <person name="Noel B."/>
            <person name="Kuo A."/>
            <person name="Morin E."/>
            <person name="Chen J."/>
            <person name="Kohler A."/>
            <person name="Krizsan K."/>
            <person name="Balestrini R."/>
            <person name="Da Silva C."/>
            <person name="Montanini B."/>
            <person name="Hainaut M."/>
            <person name="Levati E."/>
            <person name="Barry K.W."/>
            <person name="Belfiori B."/>
            <person name="Cichocki N."/>
            <person name="Clum A."/>
            <person name="Dockter R.B."/>
            <person name="Fauchery L."/>
            <person name="Guy J."/>
            <person name="Iotti M."/>
            <person name="Le Tacon F."/>
            <person name="Lindquist E.A."/>
            <person name="Lipzen A."/>
            <person name="Malagnac F."/>
            <person name="Mello A."/>
            <person name="Molinier V."/>
            <person name="Miyauchi S."/>
            <person name="Poulain J."/>
            <person name="Riccioni C."/>
            <person name="Rubini A."/>
            <person name="Sitrit Y."/>
            <person name="Splivallo R."/>
            <person name="Traeger S."/>
            <person name="Wang M."/>
            <person name="Zifcakova L."/>
            <person name="Wipf D."/>
            <person name="Zambonelli A."/>
            <person name="Paolocci F."/>
            <person name="Nowrousian M."/>
            <person name="Ottonello S."/>
            <person name="Baldrian P."/>
            <person name="Spatafora J.W."/>
            <person name="Henrissat B."/>
            <person name="Nagy L.G."/>
            <person name="Aury J.M."/>
            <person name="Wincker P."/>
            <person name="Grigoriev I.V."/>
            <person name="Bonfante P."/>
            <person name="Martin F.M."/>
        </authorList>
    </citation>
    <scope>NUCLEOTIDE SEQUENCE [LARGE SCALE GENOMIC DNA]</scope>
    <source>
        <strain evidence="1 2">120613-1</strain>
    </source>
</reference>
<dbReference type="Proteomes" id="UP000276215">
    <property type="component" value="Unassembled WGS sequence"/>
</dbReference>
<accession>A0A3N4K4H6</accession>
<name>A0A3N4K4H6_9PEZI</name>